<evidence type="ECO:0000256" key="2">
    <source>
        <dbReference type="ARBA" id="ARBA00004286"/>
    </source>
</evidence>
<sequence>ESERRDVKEAQDELKEHERVLTSINQKYKDVKNKMEQLSDETEQLKVSDSAGQSGYNATLNLQYLDILFFLKLSLDCEAKAKEICPVRQQVDQSARCIDAQITRLRQKISTEESSHGDKEQVIREYAEAHSNYKSKSSQLRDLRKFIDRLDHIMIDRQDRYKSMRRSLSVRCKLYFNNFMMQLNCSGSMIFDHINESLSISVKPPGQEKNNVNDMRSLSGGERSFSTVCFILALWEITESPFRCLDEFDVYMDMHNRSISMNMLVALSERQHVRQFIFITPQSTSHMPKSEHITIHQLQDPEREAEEE</sequence>
<feature type="region of interest" description="Disordered" evidence="13">
    <location>
        <begin position="289"/>
        <end position="308"/>
    </location>
</feature>
<evidence type="ECO:0000256" key="8">
    <source>
        <dbReference type="ARBA" id="ARBA00023054"/>
    </source>
</evidence>
<dbReference type="AlphaFoldDB" id="A0A672NVJ3"/>
<dbReference type="GO" id="GO:0030915">
    <property type="term" value="C:Smc5-Smc6 complex"/>
    <property type="evidence" value="ECO:0007669"/>
    <property type="project" value="TreeGrafter"/>
</dbReference>
<dbReference type="PANTHER" id="PTHR19306">
    <property type="entry name" value="STRUCTURAL MAINTENANCE OF CHROMOSOMES 5,6 SMC5, SMC6"/>
    <property type="match status" value="1"/>
</dbReference>
<evidence type="ECO:0000256" key="7">
    <source>
        <dbReference type="ARBA" id="ARBA00022840"/>
    </source>
</evidence>
<evidence type="ECO:0000313" key="15">
    <source>
        <dbReference type="Ensembl" id="ENSSGRP00000052487.1"/>
    </source>
</evidence>
<feature type="coiled-coil region" evidence="12">
    <location>
        <begin position="7"/>
        <end position="48"/>
    </location>
</feature>
<evidence type="ECO:0000313" key="16">
    <source>
        <dbReference type="Proteomes" id="UP000472262"/>
    </source>
</evidence>
<dbReference type="PANTHER" id="PTHR19306:SF8">
    <property type="entry name" value="STRUCTURAL MAINTENANCE OF CHROMOSOMES PROTEIN 6 ISOFORM X4"/>
    <property type="match status" value="1"/>
</dbReference>
<keyword evidence="9" id="KW-0233">DNA recombination</keyword>
<dbReference type="InterPro" id="IPR027417">
    <property type="entry name" value="P-loop_NTPase"/>
</dbReference>
<dbReference type="InterPro" id="IPR003395">
    <property type="entry name" value="RecF/RecN/SMC_N"/>
</dbReference>
<evidence type="ECO:0000256" key="10">
    <source>
        <dbReference type="ARBA" id="ARBA00023204"/>
    </source>
</evidence>
<protein>
    <recommendedName>
        <fullName evidence="14">RecF/RecN/SMC N-terminal domain-containing protein</fullName>
    </recommendedName>
</protein>
<proteinExistence type="inferred from homology"/>
<dbReference type="Ensembl" id="ENSSGRT00000056070.1">
    <property type="protein sequence ID" value="ENSSGRP00000052487.1"/>
    <property type="gene ID" value="ENSSGRG00000027737.1"/>
</dbReference>
<feature type="domain" description="RecF/RecN/SMC N-terminal" evidence="14">
    <location>
        <begin position="78"/>
        <end position="292"/>
    </location>
</feature>
<comment type="subcellular location">
    <subcellularLocation>
        <location evidence="2">Chromosome</location>
    </subcellularLocation>
    <subcellularLocation>
        <location evidence="1">Nucleus</location>
    </subcellularLocation>
</comment>
<dbReference type="OMA" id="MIFDHIN"/>
<dbReference type="Proteomes" id="UP000472262">
    <property type="component" value="Unassembled WGS sequence"/>
</dbReference>
<accession>A0A672NVJ3</accession>
<keyword evidence="11" id="KW-0539">Nucleus</keyword>
<name>A0A672NVJ3_SINGR</name>
<evidence type="ECO:0000256" key="1">
    <source>
        <dbReference type="ARBA" id="ARBA00004123"/>
    </source>
</evidence>
<comment type="similarity">
    <text evidence="3">Belongs to the SMC family. SMC6 subfamily.</text>
</comment>
<keyword evidence="8 12" id="KW-0175">Coiled coil</keyword>
<evidence type="ECO:0000256" key="9">
    <source>
        <dbReference type="ARBA" id="ARBA00023172"/>
    </source>
</evidence>
<keyword evidence="5" id="KW-0547">Nucleotide-binding</keyword>
<dbReference type="InParanoid" id="A0A672NVJ3"/>
<dbReference type="GO" id="GO:0003684">
    <property type="term" value="F:damaged DNA binding"/>
    <property type="evidence" value="ECO:0007669"/>
    <property type="project" value="TreeGrafter"/>
</dbReference>
<dbReference type="Pfam" id="PF02463">
    <property type="entry name" value="SMC_N"/>
    <property type="match status" value="1"/>
</dbReference>
<feature type="compositionally biased region" description="Basic and acidic residues" evidence="13">
    <location>
        <begin position="289"/>
        <end position="302"/>
    </location>
</feature>
<keyword evidence="7" id="KW-0067">ATP-binding</keyword>
<keyword evidence="6" id="KW-0227">DNA damage</keyword>
<reference evidence="15" key="1">
    <citation type="submission" date="2025-08" db="UniProtKB">
        <authorList>
            <consortium name="Ensembl"/>
        </authorList>
    </citation>
    <scope>IDENTIFICATION</scope>
</reference>
<evidence type="ECO:0000256" key="13">
    <source>
        <dbReference type="SAM" id="MobiDB-lite"/>
    </source>
</evidence>
<evidence type="ECO:0000256" key="5">
    <source>
        <dbReference type="ARBA" id="ARBA00022741"/>
    </source>
</evidence>
<organism evidence="15 16">
    <name type="scientific">Sinocyclocheilus grahami</name>
    <name type="common">Dianchi golden-line fish</name>
    <name type="synonym">Barbus grahami</name>
    <dbReference type="NCBI Taxonomy" id="75366"/>
    <lineage>
        <taxon>Eukaryota</taxon>
        <taxon>Metazoa</taxon>
        <taxon>Chordata</taxon>
        <taxon>Craniata</taxon>
        <taxon>Vertebrata</taxon>
        <taxon>Euteleostomi</taxon>
        <taxon>Actinopterygii</taxon>
        <taxon>Neopterygii</taxon>
        <taxon>Teleostei</taxon>
        <taxon>Ostariophysi</taxon>
        <taxon>Cypriniformes</taxon>
        <taxon>Cyprinidae</taxon>
        <taxon>Cyprininae</taxon>
        <taxon>Sinocyclocheilus</taxon>
    </lineage>
</organism>
<evidence type="ECO:0000256" key="11">
    <source>
        <dbReference type="ARBA" id="ARBA00023242"/>
    </source>
</evidence>
<evidence type="ECO:0000256" key="3">
    <source>
        <dbReference type="ARBA" id="ARBA00006793"/>
    </source>
</evidence>
<dbReference type="Gene3D" id="3.40.50.300">
    <property type="entry name" value="P-loop containing nucleotide triphosphate hydrolases"/>
    <property type="match status" value="1"/>
</dbReference>
<keyword evidence="16" id="KW-1185">Reference proteome</keyword>
<dbReference type="SUPFAM" id="SSF52540">
    <property type="entry name" value="P-loop containing nucleoside triphosphate hydrolases"/>
    <property type="match status" value="1"/>
</dbReference>
<evidence type="ECO:0000259" key="14">
    <source>
        <dbReference type="Pfam" id="PF02463"/>
    </source>
</evidence>
<reference evidence="15" key="2">
    <citation type="submission" date="2025-09" db="UniProtKB">
        <authorList>
            <consortium name="Ensembl"/>
        </authorList>
    </citation>
    <scope>IDENTIFICATION</scope>
</reference>
<keyword evidence="4" id="KW-0158">Chromosome</keyword>
<dbReference type="GO" id="GO:0035861">
    <property type="term" value="C:site of double-strand break"/>
    <property type="evidence" value="ECO:0007669"/>
    <property type="project" value="TreeGrafter"/>
</dbReference>
<dbReference type="GO" id="GO:0003697">
    <property type="term" value="F:single-stranded DNA binding"/>
    <property type="evidence" value="ECO:0007669"/>
    <property type="project" value="TreeGrafter"/>
</dbReference>
<dbReference type="GO" id="GO:0005524">
    <property type="term" value="F:ATP binding"/>
    <property type="evidence" value="ECO:0007669"/>
    <property type="project" value="UniProtKB-KW"/>
</dbReference>
<dbReference type="GO" id="GO:0005634">
    <property type="term" value="C:nucleus"/>
    <property type="evidence" value="ECO:0007669"/>
    <property type="project" value="UniProtKB-SubCell"/>
</dbReference>
<evidence type="ECO:0000256" key="6">
    <source>
        <dbReference type="ARBA" id="ARBA00022763"/>
    </source>
</evidence>
<evidence type="ECO:0000256" key="4">
    <source>
        <dbReference type="ARBA" id="ARBA00022454"/>
    </source>
</evidence>
<keyword evidence="10" id="KW-0234">DNA repair</keyword>
<dbReference type="GO" id="GO:0000724">
    <property type="term" value="P:double-strand break repair via homologous recombination"/>
    <property type="evidence" value="ECO:0007669"/>
    <property type="project" value="TreeGrafter"/>
</dbReference>
<evidence type="ECO:0000256" key="12">
    <source>
        <dbReference type="SAM" id="Coils"/>
    </source>
</evidence>